<protein>
    <submittedName>
        <fullName evidence="1">Uncharacterized protein</fullName>
    </submittedName>
</protein>
<dbReference type="KEGG" id="thel:IG193_07490"/>
<sequence>MEDFHQSPSKLVASGKIKVLFSEEGDVLYLDIDGSVYEGIGDTVPVPLWRLRRLRLKEIPKDVYIEPAESIHENIVHTLRYSSKLSFLVKMGRDHALVELDEWARWWGDYIGFYAYMEALSTVLEEAEDAGYIDDLYIDFADDTFFASFRINLPGDMTIFKAINVVKKILFCFENEAEYQAALLALREIKKILKRSGNHETRASFLDRLEEIFNKYGL</sequence>
<dbReference type="RefSeq" id="WP_192818564.1">
    <property type="nucleotide sequence ID" value="NZ_CP062310.1"/>
</dbReference>
<dbReference type="Proteomes" id="UP000594121">
    <property type="component" value="Chromosome"/>
</dbReference>
<evidence type="ECO:0000313" key="1">
    <source>
        <dbReference type="EMBL" id="QOJ78592.1"/>
    </source>
</evidence>
<proteinExistence type="predicted"/>
<dbReference type="EMBL" id="CP062310">
    <property type="protein sequence ID" value="QOJ78592.1"/>
    <property type="molecule type" value="Genomic_DNA"/>
</dbReference>
<reference evidence="1 2" key="1">
    <citation type="submission" date="2020-10" db="EMBL/GenBank/DDBJ databases">
        <title>Thermofilum lucidum 3507LT sp. nov. a novel member of Thermofilaceae family isolated from Chile hot spring, and proposal of description order Thermofilales.</title>
        <authorList>
            <person name="Zayulina K.S."/>
            <person name="Elcheninov A.G."/>
            <person name="Toshchakov S.V."/>
            <person name="Kublanov I.V."/>
        </authorList>
    </citation>
    <scope>NUCLEOTIDE SEQUENCE [LARGE SCALE GENOMIC DNA]</scope>
    <source>
        <strain evidence="1 2">3507LT</strain>
    </source>
</reference>
<accession>A0A7L9FH00</accession>
<dbReference type="GeneID" id="59149728"/>
<keyword evidence="2" id="KW-1185">Reference proteome</keyword>
<name>A0A7L9FH00_9CREN</name>
<dbReference type="InParanoid" id="A0A7L9FH00"/>
<dbReference type="AlphaFoldDB" id="A0A7L9FH00"/>
<evidence type="ECO:0000313" key="2">
    <source>
        <dbReference type="Proteomes" id="UP000594121"/>
    </source>
</evidence>
<organism evidence="1 2">
    <name type="scientific">Infirmifilum lucidum</name>
    <dbReference type="NCBI Taxonomy" id="2776706"/>
    <lineage>
        <taxon>Archaea</taxon>
        <taxon>Thermoproteota</taxon>
        <taxon>Thermoprotei</taxon>
        <taxon>Thermofilales</taxon>
        <taxon>Thermofilaceae</taxon>
        <taxon>Infirmifilum</taxon>
    </lineage>
</organism>
<gene>
    <name evidence="1" type="ORF">IG193_07490</name>
</gene>